<dbReference type="PANTHER" id="PTHR10909:SF390">
    <property type="entry name" value="PEROXISOMAL ACYL-COENZYME A OXIDASE 3"/>
    <property type="match status" value="1"/>
</dbReference>
<dbReference type="InParanoid" id="A0A0D2UCP3"/>
<evidence type="ECO:0000256" key="7">
    <source>
        <dbReference type="ARBA" id="ARBA00022832"/>
    </source>
</evidence>
<keyword evidence="10" id="KW-0576">Peroxisome</keyword>
<dbReference type="InterPro" id="IPR002655">
    <property type="entry name" value="Acyl-CoA_oxidase_C"/>
</dbReference>
<keyword evidence="8" id="KW-0560">Oxidoreductase</keyword>
<dbReference type="OrthoDB" id="538336at2759"/>
<evidence type="ECO:0000256" key="2">
    <source>
        <dbReference type="ARBA" id="ARBA00004275"/>
    </source>
</evidence>
<dbReference type="InterPro" id="IPR036250">
    <property type="entry name" value="AcylCo_DH-like_C"/>
</dbReference>
<dbReference type="FunFam" id="1.20.140.10:FF:000010">
    <property type="entry name" value="Acyl-coenzyme A oxidase"/>
    <property type="match status" value="1"/>
</dbReference>
<dbReference type="InterPro" id="IPR055060">
    <property type="entry name" value="ACOX_C_alpha1"/>
</dbReference>
<dbReference type="Gene3D" id="1.20.140.10">
    <property type="entry name" value="Butyryl-CoA Dehydrogenase, subunit A, domain 3"/>
    <property type="match status" value="2"/>
</dbReference>
<dbReference type="AlphaFoldDB" id="A0A0D2UCP3"/>
<dbReference type="SUPFAM" id="SSF47203">
    <property type="entry name" value="Acyl-CoA dehydrogenase C-terminal domain-like"/>
    <property type="match status" value="2"/>
</dbReference>
<comment type="similarity">
    <text evidence="4 11">Belongs to the acyl-CoA oxidase family.</text>
</comment>
<reference evidence="18" key="1">
    <citation type="submission" date="2011-02" db="EMBL/GenBank/DDBJ databases">
        <title>The Genome Sequence of Capsaspora owczarzaki ATCC 30864.</title>
        <authorList>
            <person name="Russ C."/>
            <person name="Cuomo C."/>
            <person name="Burger G."/>
            <person name="Gray M.W."/>
            <person name="Holland P.W.H."/>
            <person name="King N."/>
            <person name="Lang F.B.F."/>
            <person name="Roger A.J."/>
            <person name="Ruiz-Trillo I."/>
            <person name="Young S.K."/>
            <person name="Zeng Q."/>
            <person name="Gargeya S."/>
            <person name="Alvarado L."/>
            <person name="Berlin A."/>
            <person name="Chapman S.B."/>
            <person name="Chen Z."/>
            <person name="Freedman E."/>
            <person name="Gellesch M."/>
            <person name="Goldberg J."/>
            <person name="Griggs A."/>
            <person name="Gujja S."/>
            <person name="Heilman E."/>
            <person name="Heiman D."/>
            <person name="Howarth C."/>
            <person name="Mehta T."/>
            <person name="Neiman D."/>
            <person name="Pearson M."/>
            <person name="Roberts A."/>
            <person name="Saif S."/>
            <person name="Shea T."/>
            <person name="Shenoy N."/>
            <person name="Sisk P."/>
            <person name="Stolte C."/>
            <person name="Sykes S."/>
            <person name="White J."/>
            <person name="Yandava C."/>
            <person name="Haas B."/>
            <person name="Nusbaum C."/>
            <person name="Birren B."/>
        </authorList>
    </citation>
    <scope>NUCLEOTIDE SEQUENCE</scope>
    <source>
        <strain evidence="18">ATCC 30864</strain>
    </source>
</reference>
<dbReference type="InterPro" id="IPR009100">
    <property type="entry name" value="AcylCoA_DH/oxidase_NM_dom_sf"/>
</dbReference>
<feature type="active site" description="Proton acceptor" evidence="12">
    <location>
        <position position="459"/>
    </location>
</feature>
<dbReference type="Pfam" id="PF22924">
    <property type="entry name" value="ACOX_C_alpha1"/>
    <property type="match status" value="1"/>
</dbReference>
<evidence type="ECO:0000259" key="16">
    <source>
        <dbReference type="Pfam" id="PF22924"/>
    </source>
</evidence>
<evidence type="ECO:0000313" key="17">
    <source>
        <dbReference type="EMBL" id="KJE92816.1"/>
    </source>
</evidence>
<dbReference type="eggNOG" id="KOG0135">
    <property type="taxonomic scope" value="Eukaryota"/>
</dbReference>
<dbReference type="Pfam" id="PF02770">
    <property type="entry name" value="Acyl-CoA_dh_M"/>
    <property type="match status" value="1"/>
</dbReference>
<dbReference type="GO" id="GO:0033540">
    <property type="term" value="P:fatty acid beta-oxidation using acyl-CoA oxidase"/>
    <property type="evidence" value="ECO:0007669"/>
    <property type="project" value="TreeGrafter"/>
</dbReference>
<dbReference type="SUPFAM" id="SSF56645">
    <property type="entry name" value="Acyl-CoA dehydrogenase NM domain-like"/>
    <property type="match status" value="1"/>
</dbReference>
<gene>
    <name evidence="17" type="ORF">CAOG_003715</name>
</gene>
<dbReference type="GO" id="GO:0005777">
    <property type="term" value="C:peroxisome"/>
    <property type="evidence" value="ECO:0007669"/>
    <property type="project" value="UniProtKB-SubCell"/>
</dbReference>
<dbReference type="PIRSF" id="PIRSF000168">
    <property type="entry name" value="Acyl-CoA_oxidase"/>
    <property type="match status" value="1"/>
</dbReference>
<evidence type="ECO:0000256" key="3">
    <source>
        <dbReference type="ARBA" id="ARBA00005189"/>
    </source>
</evidence>
<evidence type="ECO:0000256" key="1">
    <source>
        <dbReference type="ARBA" id="ARBA00001974"/>
    </source>
</evidence>
<dbReference type="GO" id="GO:0005504">
    <property type="term" value="F:fatty acid binding"/>
    <property type="evidence" value="ECO:0007669"/>
    <property type="project" value="TreeGrafter"/>
</dbReference>
<evidence type="ECO:0000256" key="12">
    <source>
        <dbReference type="PIRSR" id="PIRSR000168-1"/>
    </source>
</evidence>
<comment type="cofactor">
    <cofactor evidence="1">
        <name>FAD</name>
        <dbReference type="ChEBI" id="CHEBI:57692"/>
    </cofactor>
</comment>
<keyword evidence="9" id="KW-0443">Lipid metabolism</keyword>
<protein>
    <recommendedName>
        <fullName evidence="11">Acyl-coenzyme A oxidase</fullName>
    </recommendedName>
</protein>
<dbReference type="FunFam" id="1.20.140.10:FF:000007">
    <property type="entry name" value="Acyl-coenzyme A oxidase"/>
    <property type="match status" value="1"/>
</dbReference>
<evidence type="ECO:0000256" key="4">
    <source>
        <dbReference type="ARBA" id="ARBA00006288"/>
    </source>
</evidence>
<dbReference type="STRING" id="595528.A0A0D2UCP3"/>
<name>A0A0D2UCP3_CAPO3</name>
<dbReference type="GO" id="GO:0055088">
    <property type="term" value="P:lipid homeostasis"/>
    <property type="evidence" value="ECO:0007669"/>
    <property type="project" value="TreeGrafter"/>
</dbReference>
<dbReference type="PANTHER" id="PTHR10909">
    <property type="entry name" value="ELECTRON TRANSPORT OXIDOREDUCTASE"/>
    <property type="match status" value="1"/>
</dbReference>
<feature type="binding site" evidence="13">
    <location>
        <position position="209"/>
    </location>
    <ligand>
        <name>FAD</name>
        <dbReference type="ChEBI" id="CHEBI:57692"/>
    </ligand>
</feature>
<dbReference type="Proteomes" id="UP000008743">
    <property type="component" value="Unassembled WGS sequence"/>
</dbReference>
<feature type="domain" description="Acyl-CoA oxidase C-alpha1" evidence="16">
    <location>
        <begin position="316"/>
        <end position="474"/>
    </location>
</feature>
<dbReference type="FunFam" id="2.40.110.10:FF:000005">
    <property type="entry name" value="Acyl-coenzyme A oxidase"/>
    <property type="match status" value="1"/>
</dbReference>
<keyword evidence="7" id="KW-0276">Fatty acid metabolism</keyword>
<dbReference type="EMBL" id="KE346364">
    <property type="protein sequence ID" value="KJE92816.1"/>
    <property type="molecule type" value="Genomic_DNA"/>
</dbReference>
<feature type="domain" description="Acyl-CoA oxidase C-terminal" evidence="14">
    <location>
        <begin position="518"/>
        <end position="697"/>
    </location>
</feature>
<proteinExistence type="inferred from homology"/>
<evidence type="ECO:0000259" key="15">
    <source>
        <dbReference type="Pfam" id="PF02770"/>
    </source>
</evidence>
<evidence type="ECO:0000256" key="5">
    <source>
        <dbReference type="ARBA" id="ARBA00022630"/>
    </source>
</evidence>
<accession>A0A0D2UCP3</accession>
<keyword evidence="5 11" id="KW-0285">Flavoprotein</keyword>
<keyword evidence="6 11" id="KW-0274">FAD</keyword>
<comment type="pathway">
    <text evidence="3">Lipid metabolism.</text>
</comment>
<dbReference type="GO" id="GO:0071949">
    <property type="term" value="F:FAD binding"/>
    <property type="evidence" value="ECO:0007669"/>
    <property type="project" value="InterPro"/>
</dbReference>
<feature type="binding site" evidence="13">
    <location>
        <position position="170"/>
    </location>
    <ligand>
        <name>FAD</name>
        <dbReference type="ChEBI" id="CHEBI:57692"/>
    </ligand>
</feature>
<evidence type="ECO:0000256" key="10">
    <source>
        <dbReference type="ARBA" id="ARBA00023140"/>
    </source>
</evidence>
<dbReference type="PhylomeDB" id="A0A0D2UCP3"/>
<sequence length="717" mass="79227">MERVSAIIRHLTFEAQSAASSAQSGAAAGGPLASYRAKSSFQPETMRRYLDGRFYEFKKAMYATLLQDPLFRLPIAELELSRKDARHQAIRLMRRVIEYQFVTEADLEQDPMIALIVSNLLTSFDVSLAPKLFLSCGMFAQCLVNMGTERHLKYLPMIATLEIVGCFALTELAHGSNVRAMMTTATYDRTTREFVLHSPSYLATKWWVGLLGQTANYAVVFARLIIGDKDHGLHPFLVPIRTMSDHMPFPGVTVGDLGSKLGQNSLDNGFVAFNQYRIPRESLLNRLADVTPEGEYVSQFSNADRLFGATLAPLSGGRVSIVGLALTNLRSALAISVRYSAARKQFSPSDNVEELPVIEYQLQQYRLMPYVAACYALDRFYVWLSGHHFSQLQSARSGPVDPALVAEMHALSSAGKAVAGWITRDAIQTSRECCGGHGYSTCNRLGVLRDDNDPNLTYEGDNNVLIQQTSKFLMTSLRNVMTGKPVKSPLGSVAFLEQFSTLIGSKWAVESEGDLLKPAVLLHAMHYRTAYLLQEAGTKLQSIMESGKDVDTFSAWNQTQVHYLHAAAKAYLEAVIVAQFDAAIQSCPTVSLRGVLSKLLALFALWRLEGDIAVLREDDFITGQQAKLLKETVLALCLQVKDEAVSLVDAVAPPDQILFSPIGRSDGEVYKNLYNTVTTTPGCFERAPWWAEMHPPVEKGSKRAVFDSYLKAASSSH</sequence>
<comment type="subcellular location">
    <subcellularLocation>
        <location evidence="2">Peroxisome</location>
    </subcellularLocation>
</comment>
<feature type="domain" description="Acyl-CoA oxidase/dehydrogenase middle" evidence="15">
    <location>
        <begin position="166"/>
        <end position="274"/>
    </location>
</feature>
<dbReference type="Pfam" id="PF01756">
    <property type="entry name" value="ACOX"/>
    <property type="match status" value="1"/>
</dbReference>
<dbReference type="GO" id="GO:0016402">
    <property type="term" value="F:pristanoyl-CoA oxidase activity"/>
    <property type="evidence" value="ECO:0007669"/>
    <property type="project" value="TreeGrafter"/>
</dbReference>
<evidence type="ECO:0000256" key="13">
    <source>
        <dbReference type="PIRSR" id="PIRSR000168-2"/>
    </source>
</evidence>
<evidence type="ECO:0000256" key="8">
    <source>
        <dbReference type="ARBA" id="ARBA00023002"/>
    </source>
</evidence>
<organism evidence="17 18">
    <name type="scientific">Capsaspora owczarzaki (strain ATCC 30864)</name>
    <dbReference type="NCBI Taxonomy" id="595528"/>
    <lineage>
        <taxon>Eukaryota</taxon>
        <taxon>Filasterea</taxon>
        <taxon>Capsaspora</taxon>
    </lineage>
</organism>
<keyword evidence="18" id="KW-1185">Reference proteome</keyword>
<dbReference type="InterPro" id="IPR006091">
    <property type="entry name" value="Acyl-CoA_Oxase/DH_mid-dom"/>
</dbReference>
<evidence type="ECO:0000256" key="6">
    <source>
        <dbReference type="ARBA" id="ARBA00022827"/>
    </source>
</evidence>
<evidence type="ECO:0000313" key="18">
    <source>
        <dbReference type="Proteomes" id="UP000008743"/>
    </source>
</evidence>
<evidence type="ECO:0000256" key="11">
    <source>
        <dbReference type="PIRNR" id="PIRNR000168"/>
    </source>
</evidence>
<dbReference type="RefSeq" id="XP_004363443.2">
    <property type="nucleotide sequence ID" value="XM_004363386.2"/>
</dbReference>
<evidence type="ECO:0000259" key="14">
    <source>
        <dbReference type="Pfam" id="PF01756"/>
    </source>
</evidence>
<evidence type="ECO:0000256" key="9">
    <source>
        <dbReference type="ARBA" id="ARBA00023098"/>
    </source>
</evidence>
<dbReference type="Gene3D" id="2.40.110.10">
    <property type="entry name" value="Butyryl-CoA Dehydrogenase, subunit A, domain 2"/>
    <property type="match status" value="1"/>
</dbReference>
<dbReference type="InterPro" id="IPR046373">
    <property type="entry name" value="Acyl-CoA_Oxase/DH_mid-dom_sf"/>
</dbReference>
<dbReference type="InterPro" id="IPR012258">
    <property type="entry name" value="Acyl-CoA_oxidase"/>
</dbReference>